<accession>A0A8J4YU97</accession>
<comment type="caution">
    <text evidence="2">The sequence shown here is derived from an EMBL/GenBank/DDBJ whole genome shotgun (WGS) entry which is preliminary data.</text>
</comment>
<gene>
    <name evidence="2" type="ORF">GWK47_032591</name>
</gene>
<dbReference type="AlphaFoldDB" id="A0A8J4YU97"/>
<protein>
    <submittedName>
        <fullName evidence="2">Uncharacterized protein</fullName>
    </submittedName>
</protein>
<feature type="region of interest" description="Disordered" evidence="1">
    <location>
        <begin position="31"/>
        <end position="149"/>
    </location>
</feature>
<reference evidence="2" key="1">
    <citation type="submission" date="2020-07" db="EMBL/GenBank/DDBJ databases">
        <title>The High-quality genome of the commercially important snow crab, Chionoecetes opilio.</title>
        <authorList>
            <person name="Jeong J.-H."/>
            <person name="Ryu S."/>
        </authorList>
    </citation>
    <scope>NUCLEOTIDE SEQUENCE</scope>
    <source>
        <strain evidence="2">MADBK_172401_WGS</strain>
        <tissue evidence="2">Digestive gland</tissue>
    </source>
</reference>
<dbReference type="Proteomes" id="UP000770661">
    <property type="component" value="Unassembled WGS sequence"/>
</dbReference>
<proteinExistence type="predicted"/>
<dbReference type="EMBL" id="JACEEZ010002275">
    <property type="protein sequence ID" value="KAG0728376.1"/>
    <property type="molecule type" value="Genomic_DNA"/>
</dbReference>
<organism evidence="2 3">
    <name type="scientific">Chionoecetes opilio</name>
    <name type="common">Atlantic snow crab</name>
    <name type="synonym">Cancer opilio</name>
    <dbReference type="NCBI Taxonomy" id="41210"/>
    <lineage>
        <taxon>Eukaryota</taxon>
        <taxon>Metazoa</taxon>
        <taxon>Ecdysozoa</taxon>
        <taxon>Arthropoda</taxon>
        <taxon>Crustacea</taxon>
        <taxon>Multicrustacea</taxon>
        <taxon>Malacostraca</taxon>
        <taxon>Eumalacostraca</taxon>
        <taxon>Eucarida</taxon>
        <taxon>Decapoda</taxon>
        <taxon>Pleocyemata</taxon>
        <taxon>Brachyura</taxon>
        <taxon>Eubrachyura</taxon>
        <taxon>Majoidea</taxon>
        <taxon>Majidae</taxon>
        <taxon>Chionoecetes</taxon>
    </lineage>
</organism>
<evidence type="ECO:0000256" key="1">
    <source>
        <dbReference type="SAM" id="MobiDB-lite"/>
    </source>
</evidence>
<evidence type="ECO:0000313" key="2">
    <source>
        <dbReference type="EMBL" id="KAG0728376.1"/>
    </source>
</evidence>
<sequence>MPAWWTMPNPCVFVNIAAHTASSRTVLKVETRHTPTPRQAQAVVLSDDGEKIVRQKPSLPPKPSVPKKPAQGGPGVPVGPPQRVHATMRTLPRDGSLTPDPPQTPSPATNTFPRSPSARPGGDEPRTNSLTRGIQKMLRAASRSSNPLD</sequence>
<name>A0A8J4YU97_CHIOP</name>
<dbReference type="OrthoDB" id="8195809at2759"/>
<keyword evidence="3" id="KW-1185">Reference proteome</keyword>
<evidence type="ECO:0000313" key="3">
    <source>
        <dbReference type="Proteomes" id="UP000770661"/>
    </source>
</evidence>